<dbReference type="InterPro" id="IPR041916">
    <property type="entry name" value="Anti_sigma_zinc_sf"/>
</dbReference>
<evidence type="ECO:0000259" key="11">
    <source>
        <dbReference type="Pfam" id="PF10099"/>
    </source>
</evidence>
<evidence type="ECO:0000256" key="1">
    <source>
        <dbReference type="ARBA" id="ARBA00004167"/>
    </source>
</evidence>
<dbReference type="Gene3D" id="1.10.10.1320">
    <property type="entry name" value="Anti-sigma factor, zinc-finger domain"/>
    <property type="match status" value="1"/>
</dbReference>
<dbReference type="RefSeq" id="WP_345408864.1">
    <property type="nucleotide sequence ID" value="NZ_BAABHG010000031.1"/>
</dbReference>
<keyword evidence="3" id="KW-1003">Cell membrane</keyword>
<protein>
    <recommendedName>
        <fullName evidence="10">Regulator of SigK</fullName>
    </recommendedName>
    <alternativeName>
        <fullName evidence="9">Sigma-K anti-sigma factor RskA</fullName>
    </alternativeName>
</protein>
<name>A0ABW5GKE5_9PSEU</name>
<comment type="subcellular location">
    <subcellularLocation>
        <location evidence="2">Cell membrane</location>
    </subcellularLocation>
    <subcellularLocation>
        <location evidence="1">Membrane</location>
        <topology evidence="1">Single-pass membrane protein</topology>
    </subcellularLocation>
</comment>
<gene>
    <name evidence="13" type="ORF">ACFSYJ_21945</name>
</gene>
<evidence type="ECO:0000256" key="7">
    <source>
        <dbReference type="ARBA" id="ARBA00023136"/>
    </source>
</evidence>
<proteinExistence type="predicted"/>
<organism evidence="13 14">
    <name type="scientific">Amycolatopsis samaneae</name>
    <dbReference type="NCBI Taxonomy" id="664691"/>
    <lineage>
        <taxon>Bacteria</taxon>
        <taxon>Bacillati</taxon>
        <taxon>Actinomycetota</taxon>
        <taxon>Actinomycetes</taxon>
        <taxon>Pseudonocardiales</taxon>
        <taxon>Pseudonocardiaceae</taxon>
        <taxon>Amycolatopsis</taxon>
    </lineage>
</organism>
<dbReference type="InterPro" id="IPR027383">
    <property type="entry name" value="Znf_put"/>
</dbReference>
<keyword evidence="6" id="KW-0805">Transcription regulation</keyword>
<evidence type="ECO:0000256" key="8">
    <source>
        <dbReference type="ARBA" id="ARBA00023163"/>
    </source>
</evidence>
<evidence type="ECO:0000256" key="9">
    <source>
        <dbReference type="ARBA" id="ARBA00029829"/>
    </source>
</evidence>
<reference evidence="14" key="1">
    <citation type="journal article" date="2019" name="Int. J. Syst. Evol. Microbiol.">
        <title>The Global Catalogue of Microorganisms (GCM) 10K type strain sequencing project: providing services to taxonomists for standard genome sequencing and annotation.</title>
        <authorList>
            <consortium name="The Broad Institute Genomics Platform"/>
            <consortium name="The Broad Institute Genome Sequencing Center for Infectious Disease"/>
            <person name="Wu L."/>
            <person name="Ma J."/>
        </authorList>
    </citation>
    <scope>NUCLEOTIDE SEQUENCE [LARGE SCALE GENOMIC DNA]</scope>
    <source>
        <strain evidence="14">CGMCC 4.7643</strain>
    </source>
</reference>
<sequence>MNADVHILTGAYALDAVPEPEKSAFEQHLSSCATCRQETEEFQETAARLGAAATTSPPPELRETVLARITQTRQLPPTIRRRRTEPTVARPWPLRIALLGAAAAAAAVTVLGVVTADTGQRLDTAQRQQTAISSVLTASDAVTIRNTTPGSVADGTTVVRSRGQGKLVMFATGFPAIDPAHAYQVWLIGPDGPHSAGLLPPSTTQRPEPMLAAIPPGADRVGITVEPAGGSTHPTSPAVAMLALS</sequence>
<evidence type="ECO:0000256" key="5">
    <source>
        <dbReference type="ARBA" id="ARBA00022989"/>
    </source>
</evidence>
<evidence type="ECO:0000256" key="4">
    <source>
        <dbReference type="ARBA" id="ARBA00022692"/>
    </source>
</evidence>
<dbReference type="InterPro" id="IPR051474">
    <property type="entry name" value="Anti-sigma-K/W_factor"/>
</dbReference>
<comment type="caution">
    <text evidence="13">The sequence shown here is derived from an EMBL/GenBank/DDBJ whole genome shotgun (WGS) entry which is preliminary data.</text>
</comment>
<evidence type="ECO:0000259" key="12">
    <source>
        <dbReference type="Pfam" id="PF13490"/>
    </source>
</evidence>
<keyword evidence="8" id="KW-0804">Transcription</keyword>
<feature type="domain" description="Putative zinc-finger" evidence="12">
    <location>
        <begin position="5"/>
        <end position="36"/>
    </location>
</feature>
<evidence type="ECO:0000313" key="13">
    <source>
        <dbReference type="EMBL" id="MFD2461282.1"/>
    </source>
</evidence>
<dbReference type="Pfam" id="PF10099">
    <property type="entry name" value="RskA_C"/>
    <property type="match status" value="1"/>
</dbReference>
<evidence type="ECO:0000256" key="10">
    <source>
        <dbReference type="ARBA" id="ARBA00030803"/>
    </source>
</evidence>
<keyword evidence="7" id="KW-0472">Membrane</keyword>
<keyword evidence="4" id="KW-0812">Transmembrane</keyword>
<dbReference type="PANTHER" id="PTHR37461:SF1">
    <property type="entry name" value="ANTI-SIGMA-K FACTOR RSKA"/>
    <property type="match status" value="1"/>
</dbReference>
<evidence type="ECO:0000313" key="14">
    <source>
        <dbReference type="Proteomes" id="UP001597419"/>
    </source>
</evidence>
<keyword evidence="14" id="KW-1185">Reference proteome</keyword>
<dbReference type="Proteomes" id="UP001597419">
    <property type="component" value="Unassembled WGS sequence"/>
</dbReference>
<keyword evidence="5" id="KW-1133">Transmembrane helix</keyword>
<evidence type="ECO:0000256" key="6">
    <source>
        <dbReference type="ARBA" id="ARBA00023015"/>
    </source>
</evidence>
<dbReference type="InterPro" id="IPR018764">
    <property type="entry name" value="RskA_C"/>
</dbReference>
<dbReference type="Pfam" id="PF13490">
    <property type="entry name" value="zf-HC2"/>
    <property type="match status" value="1"/>
</dbReference>
<accession>A0ABW5GKE5</accession>
<dbReference type="EMBL" id="JBHUKU010000012">
    <property type="protein sequence ID" value="MFD2461282.1"/>
    <property type="molecule type" value="Genomic_DNA"/>
</dbReference>
<dbReference type="PANTHER" id="PTHR37461">
    <property type="entry name" value="ANTI-SIGMA-K FACTOR RSKA"/>
    <property type="match status" value="1"/>
</dbReference>
<feature type="domain" description="Anti-sigma K factor RskA C-terminal" evidence="11">
    <location>
        <begin position="101"/>
        <end position="237"/>
    </location>
</feature>
<evidence type="ECO:0000256" key="2">
    <source>
        <dbReference type="ARBA" id="ARBA00004236"/>
    </source>
</evidence>
<evidence type="ECO:0000256" key="3">
    <source>
        <dbReference type="ARBA" id="ARBA00022475"/>
    </source>
</evidence>